<dbReference type="EMBL" id="JBEHHI010000001">
    <property type="protein sequence ID" value="MEX5728340.1"/>
    <property type="molecule type" value="Genomic_DNA"/>
</dbReference>
<dbReference type="EC" id="2.7.1.49" evidence="2"/>
<comment type="caution">
    <text evidence="4">The sequence shown here is derived from an EMBL/GenBank/DDBJ whole genome shotgun (WGS) entry which is preliminary data.</text>
</comment>
<gene>
    <name evidence="4" type="ORF">Ga0609869_001693</name>
</gene>
<dbReference type="RefSeq" id="WP_125408676.1">
    <property type="nucleotide sequence ID" value="NZ_JBEHHI010000001.1"/>
</dbReference>
<dbReference type="CDD" id="cd01169">
    <property type="entry name" value="HMPP_kinase"/>
    <property type="match status" value="1"/>
</dbReference>
<keyword evidence="5" id="KW-1185">Reference proteome</keyword>
<dbReference type="Proteomes" id="UP001560019">
    <property type="component" value="Unassembled WGS sequence"/>
</dbReference>
<reference evidence="4 5" key="1">
    <citation type="submission" date="2024-06" db="EMBL/GenBank/DDBJ databases">
        <title>Genome of Rhodovulum iodosum, a marine photoferrotroph.</title>
        <authorList>
            <person name="Bianchini G."/>
            <person name="Nikeleit V."/>
            <person name="Kappler A."/>
            <person name="Bryce C."/>
            <person name="Sanchez-Baracaldo P."/>
        </authorList>
    </citation>
    <scope>NUCLEOTIDE SEQUENCE [LARGE SCALE GENOMIC DNA]</scope>
    <source>
        <strain evidence="4 5">UT/N1</strain>
    </source>
</reference>
<evidence type="ECO:0000256" key="2">
    <source>
        <dbReference type="ARBA" id="ARBA00012135"/>
    </source>
</evidence>
<keyword evidence="4" id="KW-0418">Kinase</keyword>
<evidence type="ECO:0000256" key="1">
    <source>
        <dbReference type="ARBA" id="ARBA00004948"/>
    </source>
</evidence>
<evidence type="ECO:0000313" key="4">
    <source>
        <dbReference type="EMBL" id="MEX5728340.1"/>
    </source>
</evidence>
<protein>
    <recommendedName>
        <fullName evidence="2">hydroxymethylpyrimidine kinase</fullName>
        <ecNumber evidence="2">2.7.1.49</ecNumber>
    </recommendedName>
</protein>
<evidence type="ECO:0000313" key="5">
    <source>
        <dbReference type="Proteomes" id="UP001560019"/>
    </source>
</evidence>
<name>A0ABV3XSM8_9RHOB</name>
<feature type="domain" description="Pyridoxamine kinase/Phosphomethylpyrimidine kinase" evidence="3">
    <location>
        <begin position="12"/>
        <end position="258"/>
    </location>
</feature>
<dbReference type="InterPro" id="IPR004399">
    <property type="entry name" value="HMP/HMP-P_kinase_dom"/>
</dbReference>
<dbReference type="NCBIfam" id="TIGR00097">
    <property type="entry name" value="HMP-P_kinase"/>
    <property type="match status" value="1"/>
</dbReference>
<dbReference type="Gene3D" id="3.40.1190.20">
    <property type="match status" value="1"/>
</dbReference>
<keyword evidence="4" id="KW-0808">Transferase</keyword>
<evidence type="ECO:0000259" key="3">
    <source>
        <dbReference type="Pfam" id="PF08543"/>
    </source>
</evidence>
<accession>A0ABV3XSM8</accession>
<sequence length="270" mass="27179">MIANILAIAGSDPSGGAGIQADIKAISANGGYAMAAITALTAQNTQGVQGVALIDPEMVGAQIAAIREDVRIDAVKIGMLGSAAIAARVADALAGLSAPIVLDPVMVAKGGDRLLAPEAVAAVRERLLPRASVVTPNLPEAADLLGDVPATTRGEMARQAYALLGLGSGAVLLKGGHLGGNDSPDLLVSAEGEHWFEGRRCATENTHGTGCTLSSALAAQLGQKRPLAEAVRQAKSYISGAIAQAGALNVGSGHGPVHHFHAFTPETART</sequence>
<proteinExistence type="predicted"/>
<comment type="pathway">
    <text evidence="1">Cofactor biosynthesis; thiamine diphosphate biosynthesis.</text>
</comment>
<organism evidence="4 5">
    <name type="scientific">Rhodovulum iodosum</name>
    <dbReference type="NCBI Taxonomy" id="68291"/>
    <lineage>
        <taxon>Bacteria</taxon>
        <taxon>Pseudomonadati</taxon>
        <taxon>Pseudomonadota</taxon>
        <taxon>Alphaproteobacteria</taxon>
        <taxon>Rhodobacterales</taxon>
        <taxon>Paracoccaceae</taxon>
        <taxon>Rhodovulum</taxon>
    </lineage>
</organism>
<dbReference type="InterPro" id="IPR013749">
    <property type="entry name" value="PM/HMP-P_kinase-1"/>
</dbReference>
<dbReference type="Pfam" id="PF08543">
    <property type="entry name" value="Phos_pyr_kin"/>
    <property type="match status" value="1"/>
</dbReference>
<dbReference type="PANTHER" id="PTHR20858">
    <property type="entry name" value="PHOSPHOMETHYLPYRIMIDINE KINASE"/>
    <property type="match status" value="1"/>
</dbReference>
<dbReference type="PANTHER" id="PTHR20858:SF17">
    <property type="entry name" value="HYDROXYMETHYLPYRIMIDINE_PHOSPHOMETHYLPYRIMIDINE KINASE THI20-RELATED"/>
    <property type="match status" value="1"/>
</dbReference>
<dbReference type="InterPro" id="IPR029056">
    <property type="entry name" value="Ribokinase-like"/>
</dbReference>
<dbReference type="GO" id="GO:0016301">
    <property type="term" value="F:kinase activity"/>
    <property type="evidence" value="ECO:0007669"/>
    <property type="project" value="UniProtKB-KW"/>
</dbReference>
<dbReference type="SUPFAM" id="SSF53613">
    <property type="entry name" value="Ribokinase-like"/>
    <property type="match status" value="1"/>
</dbReference>